<evidence type="ECO:0000256" key="2">
    <source>
        <dbReference type="ARBA" id="ARBA00023136"/>
    </source>
</evidence>
<dbReference type="PANTHER" id="PTHR12652">
    <property type="entry name" value="PEROXISOMAL BIOGENESIS FACTOR 11"/>
    <property type="match status" value="1"/>
</dbReference>
<name>A0A6A6H8Q2_VIRVR</name>
<keyword evidence="2" id="KW-0472">Membrane</keyword>
<dbReference type="EMBL" id="ML991799">
    <property type="protein sequence ID" value="KAF2234327.1"/>
    <property type="molecule type" value="Genomic_DNA"/>
</dbReference>
<keyword evidence="3" id="KW-0576">Peroxisome</keyword>
<dbReference type="Pfam" id="PF05648">
    <property type="entry name" value="PEX11"/>
    <property type="match status" value="1"/>
</dbReference>
<evidence type="ECO:0000313" key="7">
    <source>
        <dbReference type="Proteomes" id="UP000800092"/>
    </source>
</evidence>
<dbReference type="Proteomes" id="UP000800092">
    <property type="component" value="Unassembled WGS sequence"/>
</dbReference>
<evidence type="ECO:0000256" key="4">
    <source>
        <dbReference type="ARBA" id="ARBA00046271"/>
    </source>
</evidence>
<gene>
    <name evidence="6" type="ORF">EV356DRAFT_576770</name>
</gene>
<sequence length="320" mass="34631">MSDPVVEPGADGPKDVAPPSKGAISKDYSVQKNAISLAAQADSVVLRLNKLIGSPGGLSSLLSTSNYALYLIAHLRTQTPFLARFSQLFLHTLNYKRPIPPTKPPPTPSTVAAISPLLSLASLISKTRTNLRLLGLPAIYATLRALLTKTSGPTDDALLHRITITQCLGYFAFQLLENIYVLIEAGVIPKSFLDRFARGGKADVGRVMLWSCRAWLVGVSCDLLRVLREAVLMRRRREVAGSGDEQGDARTNVEKGGKREMDDEDAKWWRELIVPVSWLPVAVHYSLEGGVPGMNMGIMGLCGMIAGIGKTQALWAATKA</sequence>
<dbReference type="GO" id="GO:0005778">
    <property type="term" value="C:peroxisomal membrane"/>
    <property type="evidence" value="ECO:0007669"/>
    <property type="project" value="UniProtKB-SubCell"/>
</dbReference>
<feature type="region of interest" description="Disordered" evidence="5">
    <location>
        <begin position="1"/>
        <end position="23"/>
    </location>
</feature>
<evidence type="ECO:0000313" key="6">
    <source>
        <dbReference type="EMBL" id="KAF2234327.1"/>
    </source>
</evidence>
<organism evidence="6 7">
    <name type="scientific">Viridothelium virens</name>
    <name type="common">Speckled blister lichen</name>
    <name type="synonym">Trypethelium virens</name>
    <dbReference type="NCBI Taxonomy" id="1048519"/>
    <lineage>
        <taxon>Eukaryota</taxon>
        <taxon>Fungi</taxon>
        <taxon>Dikarya</taxon>
        <taxon>Ascomycota</taxon>
        <taxon>Pezizomycotina</taxon>
        <taxon>Dothideomycetes</taxon>
        <taxon>Dothideomycetes incertae sedis</taxon>
        <taxon>Trypetheliales</taxon>
        <taxon>Trypetheliaceae</taxon>
        <taxon>Viridothelium</taxon>
    </lineage>
</organism>
<proteinExistence type="predicted"/>
<evidence type="ECO:0000256" key="5">
    <source>
        <dbReference type="SAM" id="MobiDB-lite"/>
    </source>
</evidence>
<reference evidence="6" key="1">
    <citation type="journal article" date="2020" name="Stud. Mycol.">
        <title>101 Dothideomycetes genomes: a test case for predicting lifestyles and emergence of pathogens.</title>
        <authorList>
            <person name="Haridas S."/>
            <person name="Albert R."/>
            <person name="Binder M."/>
            <person name="Bloem J."/>
            <person name="Labutti K."/>
            <person name="Salamov A."/>
            <person name="Andreopoulos B."/>
            <person name="Baker S."/>
            <person name="Barry K."/>
            <person name="Bills G."/>
            <person name="Bluhm B."/>
            <person name="Cannon C."/>
            <person name="Castanera R."/>
            <person name="Culley D."/>
            <person name="Daum C."/>
            <person name="Ezra D."/>
            <person name="Gonzalez J."/>
            <person name="Henrissat B."/>
            <person name="Kuo A."/>
            <person name="Liang C."/>
            <person name="Lipzen A."/>
            <person name="Lutzoni F."/>
            <person name="Magnuson J."/>
            <person name="Mondo S."/>
            <person name="Nolan M."/>
            <person name="Ohm R."/>
            <person name="Pangilinan J."/>
            <person name="Park H.-J."/>
            <person name="Ramirez L."/>
            <person name="Alfaro M."/>
            <person name="Sun H."/>
            <person name="Tritt A."/>
            <person name="Yoshinaga Y."/>
            <person name="Zwiers L.-H."/>
            <person name="Turgeon B."/>
            <person name="Goodwin S."/>
            <person name="Spatafora J."/>
            <person name="Crous P."/>
            <person name="Grigoriev I."/>
        </authorList>
    </citation>
    <scope>NUCLEOTIDE SEQUENCE</scope>
    <source>
        <strain evidence="6">Tuck. ex Michener</strain>
    </source>
</reference>
<keyword evidence="7" id="KW-1185">Reference proteome</keyword>
<evidence type="ECO:0000256" key="3">
    <source>
        <dbReference type="ARBA" id="ARBA00023140"/>
    </source>
</evidence>
<evidence type="ECO:0008006" key="8">
    <source>
        <dbReference type="Google" id="ProtNLM"/>
    </source>
</evidence>
<protein>
    <recommendedName>
        <fullName evidence="8">Peroxin 11C</fullName>
    </recommendedName>
</protein>
<accession>A0A6A6H8Q2</accession>
<dbReference type="GO" id="GO:0016559">
    <property type="term" value="P:peroxisome fission"/>
    <property type="evidence" value="ECO:0007669"/>
    <property type="project" value="InterPro"/>
</dbReference>
<dbReference type="PANTHER" id="PTHR12652:SF25">
    <property type="entry name" value="MICROBODY (PEROXISOME) PROLIFERATION PROTEIN PEROXIN 11C (EUROFUNG)"/>
    <property type="match status" value="1"/>
</dbReference>
<evidence type="ECO:0000256" key="1">
    <source>
        <dbReference type="ARBA" id="ARBA00022593"/>
    </source>
</evidence>
<dbReference type="AlphaFoldDB" id="A0A6A6H8Q2"/>
<dbReference type="OrthoDB" id="566138at2759"/>
<keyword evidence="1" id="KW-0962">Peroxisome biogenesis</keyword>
<dbReference type="InterPro" id="IPR008733">
    <property type="entry name" value="PEX11"/>
</dbReference>
<comment type="subcellular location">
    <subcellularLocation>
        <location evidence="4">Peroxisome membrane</location>
    </subcellularLocation>
</comment>